<sequence>MNNKFNTVKLAKLAMMVAISCVLVLLIRIPYPPAPFLVYDPADIPIYITTFAFGPIAGLTVTLIVSLIQAFVLGGDGVYGFIMHFFATGIFALIAGGLYRHKKSKKEAIIALVVGVIAITAVMCLANYIVTPWFLGTPRKAVLAMLIPIVIPFNLLKASINALITFLVYKRISKFLHRGA</sequence>
<dbReference type="PIRSF" id="PIRSF037778">
    <property type="entry name" value="UCP037778_transp_RibU"/>
    <property type="match status" value="1"/>
</dbReference>
<accession>A0A415DTU4</accession>
<dbReference type="InterPro" id="IPR025720">
    <property type="entry name" value="RibU"/>
</dbReference>
<dbReference type="RefSeq" id="WP_067536006.1">
    <property type="nucleotide sequence ID" value="NZ_AP025567.1"/>
</dbReference>
<protein>
    <recommendedName>
        <fullName evidence="8">Riboflavin transporter</fullName>
    </recommendedName>
</protein>
<evidence type="ECO:0000256" key="9">
    <source>
        <dbReference type="SAM" id="Phobius"/>
    </source>
</evidence>
<dbReference type="GO" id="GO:0032217">
    <property type="term" value="F:riboflavin transmembrane transporter activity"/>
    <property type="evidence" value="ECO:0007669"/>
    <property type="project" value="UniProtKB-UniRule"/>
</dbReference>
<evidence type="ECO:0000256" key="7">
    <source>
        <dbReference type="ARBA" id="ARBA00023136"/>
    </source>
</evidence>
<keyword evidence="11" id="KW-1185">Reference proteome</keyword>
<comment type="function">
    <text evidence="8">Probably a riboflavin-binding protein that interacts with the energy-coupling factor (ECF) ABC-transporter complex.</text>
</comment>
<dbReference type="EMBL" id="QRMS01000009">
    <property type="protein sequence ID" value="RHJ83405.1"/>
    <property type="molecule type" value="Genomic_DNA"/>
</dbReference>
<dbReference type="Gene3D" id="1.10.1760.20">
    <property type="match status" value="1"/>
</dbReference>
<evidence type="ECO:0000256" key="1">
    <source>
        <dbReference type="ARBA" id="ARBA00004651"/>
    </source>
</evidence>
<dbReference type="AlphaFoldDB" id="A0A415DTU4"/>
<keyword evidence="5 9" id="KW-0812">Transmembrane</keyword>
<dbReference type="PANTHER" id="PTHR38438:SF1">
    <property type="entry name" value="RIBOFLAVIN TRANSPORTER RIBU"/>
    <property type="match status" value="1"/>
</dbReference>
<dbReference type="GO" id="GO:0005886">
    <property type="term" value="C:plasma membrane"/>
    <property type="evidence" value="ECO:0007669"/>
    <property type="project" value="UniProtKB-SubCell"/>
</dbReference>
<keyword evidence="4 8" id="KW-1003">Cell membrane</keyword>
<keyword evidence="3 8" id="KW-0813">Transport</keyword>
<dbReference type="InterPro" id="IPR024529">
    <property type="entry name" value="ECF_trnsprt_substrate-spec"/>
</dbReference>
<dbReference type="GeneID" id="83003875"/>
<evidence type="ECO:0000313" key="11">
    <source>
        <dbReference type="Proteomes" id="UP000284841"/>
    </source>
</evidence>
<comment type="subcellular location">
    <subcellularLocation>
        <location evidence="1">Cell membrane</location>
        <topology evidence="1">Multi-pass membrane protein</topology>
    </subcellularLocation>
</comment>
<feature type="transmembrane region" description="Helical" evidence="9">
    <location>
        <begin position="142"/>
        <end position="169"/>
    </location>
</feature>
<gene>
    <name evidence="10" type="ORF">DW099_18995</name>
</gene>
<name>A0A415DTU4_9FIRM</name>
<keyword evidence="7 8" id="KW-0472">Membrane</keyword>
<proteinExistence type="inferred from homology"/>
<dbReference type="PANTHER" id="PTHR38438">
    <property type="entry name" value="RIBOFLAVIN TRANSPORTER RIBU"/>
    <property type="match status" value="1"/>
</dbReference>
<evidence type="ECO:0000256" key="3">
    <source>
        <dbReference type="ARBA" id="ARBA00022448"/>
    </source>
</evidence>
<evidence type="ECO:0000256" key="8">
    <source>
        <dbReference type="PIRNR" id="PIRNR037778"/>
    </source>
</evidence>
<dbReference type="Pfam" id="PF12822">
    <property type="entry name" value="ECF_trnsprt"/>
    <property type="match status" value="1"/>
</dbReference>
<feature type="transmembrane region" description="Helical" evidence="9">
    <location>
        <begin position="78"/>
        <end position="99"/>
    </location>
</feature>
<dbReference type="Proteomes" id="UP000284841">
    <property type="component" value="Unassembled WGS sequence"/>
</dbReference>
<feature type="transmembrane region" description="Helical" evidence="9">
    <location>
        <begin position="108"/>
        <end position="130"/>
    </location>
</feature>
<dbReference type="OrthoDB" id="9809216at2"/>
<evidence type="ECO:0000256" key="5">
    <source>
        <dbReference type="ARBA" id="ARBA00022692"/>
    </source>
</evidence>
<comment type="similarity">
    <text evidence="2 8">Belongs to the prokaryotic riboflavin transporter (P-RFT) (TC 2.A.87) family.</text>
</comment>
<evidence type="ECO:0000256" key="2">
    <source>
        <dbReference type="ARBA" id="ARBA00005540"/>
    </source>
</evidence>
<reference evidence="10 11" key="1">
    <citation type="submission" date="2018-08" db="EMBL/GenBank/DDBJ databases">
        <title>A genome reference for cultivated species of the human gut microbiota.</title>
        <authorList>
            <person name="Zou Y."/>
            <person name="Xue W."/>
            <person name="Luo G."/>
        </authorList>
    </citation>
    <scope>NUCLEOTIDE SEQUENCE [LARGE SCALE GENOMIC DNA]</scope>
    <source>
        <strain evidence="10 11">AM07-24</strain>
    </source>
</reference>
<dbReference type="STRING" id="1776384.GCA_900086585_01496"/>
<feature type="transmembrane region" description="Helical" evidence="9">
    <location>
        <begin position="51"/>
        <end position="72"/>
    </location>
</feature>
<comment type="caution">
    <text evidence="10">The sequence shown here is derived from an EMBL/GenBank/DDBJ whole genome shotgun (WGS) entry which is preliminary data.</text>
</comment>
<evidence type="ECO:0000256" key="6">
    <source>
        <dbReference type="ARBA" id="ARBA00022989"/>
    </source>
</evidence>
<keyword evidence="6 9" id="KW-1133">Transmembrane helix</keyword>
<evidence type="ECO:0000313" key="10">
    <source>
        <dbReference type="EMBL" id="RHJ83405.1"/>
    </source>
</evidence>
<feature type="transmembrane region" description="Helical" evidence="9">
    <location>
        <begin position="12"/>
        <end position="31"/>
    </location>
</feature>
<organism evidence="10 11">
    <name type="scientific">Emergencia timonensis</name>
    <dbReference type="NCBI Taxonomy" id="1776384"/>
    <lineage>
        <taxon>Bacteria</taxon>
        <taxon>Bacillati</taxon>
        <taxon>Bacillota</taxon>
        <taxon>Clostridia</taxon>
        <taxon>Peptostreptococcales</taxon>
        <taxon>Anaerovoracaceae</taxon>
        <taxon>Emergencia</taxon>
    </lineage>
</organism>
<evidence type="ECO:0000256" key="4">
    <source>
        <dbReference type="ARBA" id="ARBA00022475"/>
    </source>
</evidence>